<keyword evidence="7 9" id="KW-0811">Translocation</keyword>
<dbReference type="PANTHER" id="PTHR30081:SF1">
    <property type="entry name" value="PROTEIN TRANSLOCASE SUBUNIT SECD"/>
    <property type="match status" value="1"/>
</dbReference>
<feature type="transmembrane region" description="Helical" evidence="9">
    <location>
        <begin position="472"/>
        <end position="493"/>
    </location>
</feature>
<dbReference type="InterPro" id="IPR022646">
    <property type="entry name" value="SecD/SecF_CS"/>
</dbReference>
<keyword evidence="3 9" id="KW-1003">Cell membrane</keyword>
<protein>
    <recommendedName>
        <fullName evidence="9">Protein translocase subunit SecD</fullName>
    </recommendedName>
</protein>
<evidence type="ECO:0000256" key="9">
    <source>
        <dbReference type="HAMAP-Rule" id="MF_01463"/>
    </source>
</evidence>
<feature type="transmembrane region" description="Helical" evidence="9">
    <location>
        <begin position="597"/>
        <end position="619"/>
    </location>
</feature>
<dbReference type="Pfam" id="PF21760">
    <property type="entry name" value="SecD_1st"/>
    <property type="match status" value="1"/>
</dbReference>
<dbReference type="Gene3D" id="1.20.1640.10">
    <property type="entry name" value="Multidrug efflux transporter AcrB transmembrane domain"/>
    <property type="match status" value="1"/>
</dbReference>
<keyword evidence="8 9" id="KW-0472">Membrane</keyword>
<sequence>MFASNNFFYLMKNKRFNLLLIALITLLSLWSLWPTWRDYSISQELQNARTPKDSAAVAVKHRAELEEVRQKSLKLGLDLKGGMHLVMEVDQVDLFEQKAWNKDATFTAIMQSVRAQALAQSDARVIDLLVQEFNKRNIRLSRYFYDIRNSDKEIIGKLEKESEEALSRAKEIIRNRIDQYGVAEPMITTQGSRKLVIELPGVSDEGRVRNLLKGTAKLEFKLLREPELLVRALDRINSGLASGTMATSLAPTVAPDSAASAQSVSVSASATPSLPAKANVAPTSAVAPAPRSLSNLIVLMQNGMAYTEERNRAEVKALLERADVQALLPPDSELLLAAKPEVDAEGKKFYPLYLIKKTPELTGGVITEAKATFGSQGIQPEVTMAMNTEGTSRWARITGANIGKRIAIVLDGAVYSAPVVQSKIPNGNSVINGIESLEEAKDLEIVLKAGALPAPVRITEERSVGPSLGADYIRAGMLSLVWAFVAVSFFMLVYYRQAGIAANIALILNILIVLSVLAGFNASLSLPGIAGIVLTIGMAVDANVLIYERVREELAEGKSIAAAVAQGYDRAFSSILDSHVTTLAAGFLLYTYGIGPIQGFAVTLMIGTAASLFTAIVVTREIFNFMLFKEKLSTKSFG</sequence>
<dbReference type="STRING" id="340177.Cag_0026"/>
<dbReference type="Pfam" id="PF02355">
    <property type="entry name" value="SecD_SecF_C"/>
    <property type="match status" value="1"/>
</dbReference>
<dbReference type="GO" id="GO:0005886">
    <property type="term" value="C:plasma membrane"/>
    <property type="evidence" value="ECO:0007669"/>
    <property type="project" value="UniProtKB-SubCell"/>
</dbReference>
<dbReference type="NCBIfam" id="TIGR01129">
    <property type="entry name" value="secD"/>
    <property type="match status" value="1"/>
</dbReference>
<dbReference type="InterPro" id="IPR022813">
    <property type="entry name" value="SecD/SecF_arch_bac"/>
</dbReference>
<dbReference type="Gene3D" id="3.30.1360.200">
    <property type="match status" value="1"/>
</dbReference>
<dbReference type="NCBIfam" id="TIGR00916">
    <property type="entry name" value="2A0604s01"/>
    <property type="match status" value="1"/>
</dbReference>
<feature type="transmembrane region" description="Helical" evidence="9">
    <location>
        <begin position="568"/>
        <end position="591"/>
    </location>
</feature>
<comment type="similarity">
    <text evidence="9">Belongs to the SecD/SecF family. SecD subfamily.</text>
</comment>
<keyword evidence="6 9" id="KW-1133">Transmembrane helix</keyword>
<comment type="subcellular location">
    <subcellularLocation>
        <location evidence="1 9">Cell membrane</location>
        <topology evidence="1 9">Multi-pass membrane protein</topology>
    </subcellularLocation>
</comment>
<dbReference type="Pfam" id="PF22599">
    <property type="entry name" value="SecDF_P1_head"/>
    <property type="match status" value="1"/>
</dbReference>
<dbReference type="GO" id="GO:0015450">
    <property type="term" value="F:protein-transporting ATPase activity"/>
    <property type="evidence" value="ECO:0007669"/>
    <property type="project" value="InterPro"/>
</dbReference>
<evidence type="ECO:0000313" key="13">
    <source>
        <dbReference type="EMBL" id="ABB27305.1"/>
    </source>
</evidence>
<feature type="domain" description="SecDF P1 head subdomain" evidence="12">
    <location>
        <begin position="353"/>
        <end position="454"/>
    </location>
</feature>
<dbReference type="InterPro" id="IPR055344">
    <property type="entry name" value="SecD_SecF_C_bact"/>
</dbReference>
<comment type="function">
    <text evidence="9">Part of the Sec protein translocase complex. Interacts with the SecYEG preprotein conducting channel. SecDF uses the proton motive force (PMF) to complete protein translocation after the ATP-dependent function of SecA.</text>
</comment>
<reference evidence="13" key="1">
    <citation type="submission" date="2005-08" db="EMBL/GenBank/DDBJ databases">
        <title>Complete sequence of Chlorobium chlorochromatii CaD3.</title>
        <authorList>
            <person name="Copeland A."/>
            <person name="Lucas S."/>
            <person name="Lapidus A."/>
            <person name="Barry K."/>
            <person name="Detter J.C."/>
            <person name="Glavina T."/>
            <person name="Hammon N."/>
            <person name="Israni S."/>
            <person name="Pitluck S."/>
            <person name="Bryant D."/>
            <person name="Schmutz J."/>
            <person name="Larimer F."/>
            <person name="Land M."/>
            <person name="Kyrpides N."/>
            <person name="Ivanova N."/>
            <person name="Richardson P."/>
        </authorList>
    </citation>
    <scope>NUCLEOTIDE SEQUENCE [LARGE SCALE GENOMIC DNA]</scope>
    <source>
        <strain evidence="13">CaD3</strain>
    </source>
</reference>
<dbReference type="AlphaFoldDB" id="Q3ANT9"/>
<evidence type="ECO:0000259" key="10">
    <source>
        <dbReference type="Pfam" id="PF02355"/>
    </source>
</evidence>
<evidence type="ECO:0000256" key="5">
    <source>
        <dbReference type="ARBA" id="ARBA00022927"/>
    </source>
</evidence>
<dbReference type="PANTHER" id="PTHR30081">
    <property type="entry name" value="PROTEIN-EXPORT MEMBRANE PROTEIN SEC"/>
    <property type="match status" value="1"/>
</dbReference>
<evidence type="ECO:0000259" key="12">
    <source>
        <dbReference type="Pfam" id="PF22599"/>
    </source>
</evidence>
<name>Q3ANT9_CHLCH</name>
<evidence type="ECO:0000256" key="3">
    <source>
        <dbReference type="ARBA" id="ARBA00022475"/>
    </source>
</evidence>
<gene>
    <name evidence="9" type="primary">secD</name>
    <name evidence="13" type="ordered locus">Cag_0026</name>
</gene>
<dbReference type="Pfam" id="PF07549">
    <property type="entry name" value="Sec_GG"/>
    <property type="match status" value="1"/>
</dbReference>
<evidence type="ECO:0000256" key="4">
    <source>
        <dbReference type="ARBA" id="ARBA00022692"/>
    </source>
</evidence>
<accession>Q3ANT9</accession>
<proteinExistence type="inferred from homology"/>
<evidence type="ECO:0000259" key="11">
    <source>
        <dbReference type="Pfam" id="PF21760"/>
    </source>
</evidence>
<dbReference type="FunFam" id="1.20.1640.10:FF:000004">
    <property type="entry name" value="Protein translocase subunit SecD"/>
    <property type="match status" value="1"/>
</dbReference>
<comment type="subunit">
    <text evidence="9">Forms a complex with SecF. Part of the essential Sec protein translocation apparatus which comprises SecA, SecYEG and auxiliary proteins SecDF. Other proteins may also be involved.</text>
</comment>
<feature type="domain" description="Protein export membrane protein SecD/SecF C-terminal" evidence="10">
    <location>
        <begin position="457"/>
        <end position="626"/>
    </location>
</feature>
<dbReference type="EMBL" id="CP000108">
    <property type="protein sequence ID" value="ABB27305.1"/>
    <property type="molecule type" value="Genomic_DNA"/>
</dbReference>
<dbReference type="Gene3D" id="3.30.70.3220">
    <property type="match status" value="1"/>
</dbReference>
<feature type="transmembrane region" description="Helical" evidence="9">
    <location>
        <begin position="526"/>
        <end position="547"/>
    </location>
</feature>
<evidence type="ECO:0000256" key="6">
    <source>
        <dbReference type="ARBA" id="ARBA00022989"/>
    </source>
</evidence>
<dbReference type="SUPFAM" id="SSF82866">
    <property type="entry name" value="Multidrug efflux transporter AcrB transmembrane domain"/>
    <property type="match status" value="1"/>
</dbReference>
<dbReference type="InterPro" id="IPR048631">
    <property type="entry name" value="SecD_1st"/>
</dbReference>
<dbReference type="InterPro" id="IPR054384">
    <property type="entry name" value="SecDF_P1_head"/>
</dbReference>
<dbReference type="KEGG" id="cch:Cag_0026"/>
<keyword evidence="5 9" id="KW-0653">Protein transport</keyword>
<keyword evidence="4 9" id="KW-0812">Transmembrane</keyword>
<comment type="caution">
    <text evidence="9">Lacks conserved residue(s) required for the propagation of feature annotation.</text>
</comment>
<feature type="domain" description="Protein translocase subunit SecDF P1" evidence="11">
    <location>
        <begin position="167"/>
        <end position="224"/>
    </location>
</feature>
<dbReference type="InterPro" id="IPR005791">
    <property type="entry name" value="SecD"/>
</dbReference>
<keyword evidence="2 9" id="KW-0813">Transport</keyword>
<evidence type="ECO:0000256" key="8">
    <source>
        <dbReference type="ARBA" id="ARBA00023136"/>
    </source>
</evidence>
<dbReference type="GO" id="GO:0065002">
    <property type="term" value="P:intracellular protein transmembrane transport"/>
    <property type="evidence" value="ECO:0007669"/>
    <property type="project" value="UniProtKB-UniRule"/>
</dbReference>
<evidence type="ECO:0000256" key="1">
    <source>
        <dbReference type="ARBA" id="ARBA00004651"/>
    </source>
</evidence>
<dbReference type="InterPro" id="IPR048634">
    <property type="entry name" value="SecD_SecF_C"/>
</dbReference>
<dbReference type="HAMAP" id="MF_01463_B">
    <property type="entry name" value="SecD_B"/>
    <property type="match status" value="1"/>
</dbReference>
<evidence type="ECO:0000256" key="7">
    <source>
        <dbReference type="ARBA" id="ARBA00023010"/>
    </source>
</evidence>
<dbReference type="HOGENOM" id="CLU_007894_4_3_10"/>
<evidence type="ECO:0000256" key="2">
    <source>
        <dbReference type="ARBA" id="ARBA00022448"/>
    </source>
</evidence>
<feature type="transmembrane region" description="Helical" evidence="9">
    <location>
        <begin position="500"/>
        <end position="520"/>
    </location>
</feature>
<dbReference type="GO" id="GO:0006605">
    <property type="term" value="P:protein targeting"/>
    <property type="evidence" value="ECO:0007669"/>
    <property type="project" value="UniProtKB-UniRule"/>
</dbReference>
<organism evidence="13">
    <name type="scientific">Chlorobium chlorochromatii (strain CaD3)</name>
    <dbReference type="NCBI Taxonomy" id="340177"/>
    <lineage>
        <taxon>Bacteria</taxon>
        <taxon>Pseudomonadati</taxon>
        <taxon>Chlorobiota</taxon>
        <taxon>Chlorobiia</taxon>
        <taxon>Chlorobiales</taxon>
        <taxon>Chlorobiaceae</taxon>
        <taxon>Chlorobium/Pelodictyon group</taxon>
        <taxon>Chlorobium</taxon>
    </lineage>
</organism>
<dbReference type="eggNOG" id="COG0342">
    <property type="taxonomic scope" value="Bacteria"/>
</dbReference>
<dbReference type="GO" id="GO:0043952">
    <property type="term" value="P:protein transport by the Sec complex"/>
    <property type="evidence" value="ECO:0007669"/>
    <property type="project" value="UniProtKB-UniRule"/>
</dbReference>